<name>B9K7L6_THENN</name>
<dbReference type="CDD" id="cd00200">
    <property type="entry name" value="WD40"/>
    <property type="match status" value="1"/>
</dbReference>
<dbReference type="PROSITE" id="PS50082">
    <property type="entry name" value="WD_REPEATS_2"/>
    <property type="match status" value="3"/>
</dbReference>
<dbReference type="InterPro" id="IPR001680">
    <property type="entry name" value="WD40_rpt"/>
</dbReference>
<feature type="repeat" description="WD" evidence="3">
    <location>
        <begin position="302"/>
        <end position="343"/>
    </location>
</feature>
<dbReference type="Pfam" id="PF13360">
    <property type="entry name" value="PQQ_2"/>
    <property type="match status" value="1"/>
</dbReference>
<dbReference type="RefSeq" id="WP_015919266.1">
    <property type="nucleotide sequence ID" value="NC_011978.1"/>
</dbReference>
<accession>B9K7L6</accession>
<dbReference type="Proteomes" id="UP000000445">
    <property type="component" value="Chromosome"/>
</dbReference>
<dbReference type="PANTHER" id="PTHR44019">
    <property type="entry name" value="WD REPEAT-CONTAINING PROTEIN 55"/>
    <property type="match status" value="1"/>
</dbReference>
<evidence type="ECO:0000256" key="3">
    <source>
        <dbReference type="PROSITE-ProRule" id="PRU00221"/>
    </source>
</evidence>
<feature type="domain" description="Pyrrolo-quinoline quinone repeat" evidence="4">
    <location>
        <begin position="367"/>
        <end position="515"/>
    </location>
</feature>
<dbReference type="InterPro" id="IPR011047">
    <property type="entry name" value="Quinoprotein_ADH-like_sf"/>
</dbReference>
<dbReference type="InterPro" id="IPR050505">
    <property type="entry name" value="WDR55/POC1"/>
</dbReference>
<keyword evidence="6" id="KW-1185">Reference proteome</keyword>
<dbReference type="PROSITE" id="PS50294">
    <property type="entry name" value="WD_REPEATS_REGION"/>
    <property type="match status" value="3"/>
</dbReference>
<dbReference type="STRING" id="309803.CTN_0773"/>
<dbReference type="Gene3D" id="2.130.10.10">
    <property type="entry name" value="YVTN repeat-like/Quinoprotein amine dehydrogenase"/>
    <property type="match status" value="3"/>
</dbReference>
<dbReference type="InterPro" id="IPR019775">
    <property type="entry name" value="WD40_repeat_CS"/>
</dbReference>
<dbReference type="InterPro" id="IPR020472">
    <property type="entry name" value="WD40_PAC1"/>
</dbReference>
<evidence type="ECO:0000256" key="2">
    <source>
        <dbReference type="ARBA" id="ARBA00022737"/>
    </source>
</evidence>
<proteinExistence type="predicted"/>
<keyword evidence="1 3" id="KW-0853">WD repeat</keyword>
<feature type="repeat" description="WD" evidence="3">
    <location>
        <begin position="103"/>
        <end position="142"/>
    </location>
</feature>
<dbReference type="SMART" id="SM00320">
    <property type="entry name" value="WD40"/>
    <property type="match status" value="9"/>
</dbReference>
<dbReference type="eggNOG" id="COG2319">
    <property type="taxonomic scope" value="Bacteria"/>
</dbReference>
<dbReference type="InterPro" id="IPR002372">
    <property type="entry name" value="PQQ_rpt_dom"/>
</dbReference>
<dbReference type="Pfam" id="PF00400">
    <property type="entry name" value="WD40"/>
    <property type="match status" value="5"/>
</dbReference>
<dbReference type="SUPFAM" id="SSF50978">
    <property type="entry name" value="WD40 repeat-like"/>
    <property type="match status" value="1"/>
</dbReference>
<evidence type="ECO:0000256" key="1">
    <source>
        <dbReference type="ARBA" id="ARBA00022574"/>
    </source>
</evidence>
<organism evidence="5 6">
    <name type="scientific">Thermotoga neapolitana (strain ATCC 49049 / DSM 4359 / NBRC 107923 / NS-E)</name>
    <dbReference type="NCBI Taxonomy" id="309803"/>
    <lineage>
        <taxon>Bacteria</taxon>
        <taxon>Thermotogati</taxon>
        <taxon>Thermotogota</taxon>
        <taxon>Thermotogae</taxon>
        <taxon>Thermotogales</taxon>
        <taxon>Thermotogaceae</taxon>
        <taxon>Thermotoga</taxon>
    </lineage>
</organism>
<evidence type="ECO:0000313" key="5">
    <source>
        <dbReference type="EMBL" id="ACM22949.1"/>
    </source>
</evidence>
<keyword evidence="2" id="KW-0677">Repeat</keyword>
<feature type="repeat" description="WD" evidence="3">
    <location>
        <begin position="470"/>
        <end position="509"/>
    </location>
</feature>
<dbReference type="HOGENOM" id="CLU_470039_0_0_0"/>
<dbReference type="InterPro" id="IPR018391">
    <property type="entry name" value="PQQ_b-propeller_rpt"/>
</dbReference>
<reference evidence="5 6" key="1">
    <citation type="journal article" date="2009" name="Biosci. Biotechnol. Biochem.">
        <title>WeGAS: a web-based microbial genome annotation system.</title>
        <authorList>
            <person name="Lee D."/>
            <person name="Seo H."/>
            <person name="Park C."/>
            <person name="Park K."/>
        </authorList>
    </citation>
    <scope>NUCLEOTIDE SEQUENCE [LARGE SCALE GENOMIC DNA]</scope>
    <source>
        <strain evidence="6">ATCC 49049 / DSM 4359 / NBRC 107923 / NS-E</strain>
    </source>
</reference>
<dbReference type="PRINTS" id="PR00320">
    <property type="entry name" value="GPROTEINBRPT"/>
</dbReference>
<protein>
    <submittedName>
        <fullName evidence="5">Beta transducin-related protein</fullName>
    </submittedName>
</protein>
<dbReference type="InterPro" id="IPR015943">
    <property type="entry name" value="WD40/YVTN_repeat-like_dom_sf"/>
</dbReference>
<dbReference type="PANTHER" id="PTHR44019:SF8">
    <property type="entry name" value="POC1 CENTRIOLAR PROTEIN HOMOLOG"/>
    <property type="match status" value="1"/>
</dbReference>
<dbReference type="InterPro" id="IPR036322">
    <property type="entry name" value="WD40_repeat_dom_sf"/>
</dbReference>
<evidence type="ECO:0000259" key="4">
    <source>
        <dbReference type="Pfam" id="PF13360"/>
    </source>
</evidence>
<dbReference type="EMBL" id="CP000916">
    <property type="protein sequence ID" value="ACM22949.1"/>
    <property type="molecule type" value="Genomic_DNA"/>
</dbReference>
<dbReference type="KEGG" id="tna:CTN_0773"/>
<gene>
    <name evidence="5" type="ordered locus">CTN_0773</name>
</gene>
<dbReference type="SUPFAM" id="SSF50998">
    <property type="entry name" value="Quinoprotein alcohol dehydrogenase-like"/>
    <property type="match status" value="1"/>
</dbReference>
<dbReference type="AlphaFoldDB" id="B9K7L6"/>
<evidence type="ECO:0000313" key="6">
    <source>
        <dbReference type="Proteomes" id="UP000000445"/>
    </source>
</evidence>
<sequence length="581" mass="63493">MMKKLVFGILVLATVLLFSQTFRLEKILGFSEVSAMTFENGYLVLGTGNGEIVVYRDGSYYRAFKVHENRVNSVVYSDGFVVSASDDKTVGITNIETGESHLLEGHMKGVSSVSVSNGKIFSASFDGTVRIWSFPDGKEISSQRFGPSVVQIAASGNRYVVGLANGLAVIRDLSNPSLSIPLKAHPEGIKKIVFSENGKLIATCGGNSVKVWGASSGRLVLQKDHVITVNDVDFLGNDMVVFVTDDYKAVILNVEKGETVKSVNAHNNFVLLVSSDDDTIVTYGMDGIVNVWNAQLELKYSLFGHKLSVNALAISDDGKTLVSGGDDREILVWDVEKGRVTHRIKALASVRKLLIVENTIISCLDSNTIKMYSLENGKLIKRVKVGTTSTMDVSLFDGKVAVGFYDGSVALFDYPSFNEIWRKDTEHEIVQTIDMNEKFVAFGVSYSDPKGKTGYVEVLSKETGEKVFSFDAHSGNVNAVKFAEDYLVSGGEDGKIVLWSLSTGSKVREISLGEAVSSLLFSEENLFVGTWNGNLYVFDFPELTLKTKLKVSDQKVGHFVKVGSQLLIPCGDGKIRIFEEK</sequence>
<dbReference type="PROSITE" id="PS00678">
    <property type="entry name" value="WD_REPEATS_1"/>
    <property type="match status" value="1"/>
</dbReference>
<dbReference type="SMART" id="SM00564">
    <property type="entry name" value="PQQ"/>
    <property type="match status" value="5"/>
</dbReference>